<organism evidence="4">
    <name type="scientific">Dissoconium aciculare CBS 342.82</name>
    <dbReference type="NCBI Taxonomy" id="1314786"/>
    <lineage>
        <taxon>Eukaryota</taxon>
        <taxon>Fungi</taxon>
        <taxon>Dikarya</taxon>
        <taxon>Ascomycota</taxon>
        <taxon>Pezizomycotina</taxon>
        <taxon>Dothideomycetes</taxon>
        <taxon>Dothideomycetidae</taxon>
        <taxon>Mycosphaerellales</taxon>
        <taxon>Dissoconiaceae</taxon>
        <taxon>Dissoconium</taxon>
    </lineage>
</organism>
<dbReference type="GeneID" id="54365579"/>
<dbReference type="PANTHER" id="PTHR36587">
    <property type="entry name" value="EXPRESSION SITE-ASSOCIATED GENE 3 (ESAG3)-LIKE PROTEIN"/>
    <property type="match status" value="1"/>
</dbReference>
<name>A0A6J3M2J7_9PEZI</name>
<accession>A0A6J3M2J7</accession>
<keyword evidence="2" id="KW-1133">Transmembrane helix</keyword>
<evidence type="ECO:0000313" key="3">
    <source>
        <dbReference type="Proteomes" id="UP000504637"/>
    </source>
</evidence>
<protein>
    <submittedName>
        <fullName evidence="4">Uncharacterized protein</fullName>
    </submittedName>
</protein>
<feature type="transmembrane region" description="Helical" evidence="2">
    <location>
        <begin position="12"/>
        <end position="39"/>
    </location>
</feature>
<proteinExistence type="predicted"/>
<keyword evidence="2" id="KW-0472">Membrane</keyword>
<sequence>MLNFIRGNFLTFTAGVLLIGPFLFAYYLLGVVISAPLLLVRSSPPDPYFHLLVPSPATNGNVCRSFLSARILGYPDPIFVGWDEKDQFSESEAYRFKIGQTLNYLKNLPAKADTDIVLVLDVADVWLQLRPDVLIKRYYDVLDRANDRLKKDRVHGKLFAGADVSQQIVFGADKLCAPQKESDPACWAVPESTLSEFAFGPQTDKGELEVRRPRWLNSGTIMGPAAAMRDMFEGAMDVLHAVDREEREGHPSDQFYFSEIFAEQELNRHKLRNNSFEAAHPELPKIPDMKRTEYHITLDYESELFQVFARYENHITFMRHQDTTPASLSHSSDGRMPRPDELRLSPDVKKSDPPYTGSNGKDGLPFRTDWVRSILGVNTVTGLPIPVMHLTNNEQFRDAMWGRMWFQGSKDYGKRLFKAAAERLKAKPEHTFVQVGSIKYHPASFRLSEYRDERQGGVWTSTNEWMPFDDVCGDFDDALYPEYDKGWFDVGFPTDELDESSDADKDKGDDKKEDGDDQENQDEQSDDEEQHVDGEIPGDFGLAAGEKPEDEQEEAFPFAETVETIVESGEKRRRRRRSSGIV</sequence>
<dbReference type="Proteomes" id="UP000504637">
    <property type="component" value="Unplaced"/>
</dbReference>
<evidence type="ECO:0000256" key="1">
    <source>
        <dbReference type="SAM" id="MobiDB-lite"/>
    </source>
</evidence>
<reference evidence="4" key="1">
    <citation type="submission" date="2020-01" db="EMBL/GenBank/DDBJ databases">
        <authorList>
            <consortium name="DOE Joint Genome Institute"/>
            <person name="Haridas S."/>
            <person name="Albert R."/>
            <person name="Binder M."/>
            <person name="Bloem J."/>
            <person name="Labutti K."/>
            <person name="Salamov A."/>
            <person name="Andreopoulos B."/>
            <person name="Baker S.E."/>
            <person name="Barry K."/>
            <person name="Bills G."/>
            <person name="Bluhm B.H."/>
            <person name="Cannon C."/>
            <person name="Castanera R."/>
            <person name="Culley D.E."/>
            <person name="Daum C."/>
            <person name="Ezra D."/>
            <person name="Gonzalez J.B."/>
            <person name="Henrissat B."/>
            <person name="Kuo A."/>
            <person name="Liang C."/>
            <person name="Lipzen A."/>
            <person name="Lutzoni F."/>
            <person name="Magnuson J."/>
            <person name="Mondo S."/>
            <person name="Nolan M."/>
            <person name="Ohm R."/>
            <person name="Pangilinan J."/>
            <person name="Park H.-J."/>
            <person name="Ramirez L."/>
            <person name="Alfaro M."/>
            <person name="Sun H."/>
            <person name="Tritt A."/>
            <person name="Yoshinaga Y."/>
            <person name="Zwiers L.-H."/>
            <person name="Turgeon B.G."/>
            <person name="Goodwin S.B."/>
            <person name="Spatafora J.W."/>
            <person name="Crous P.W."/>
            <person name="Grigoriev I.V."/>
        </authorList>
    </citation>
    <scope>NUCLEOTIDE SEQUENCE</scope>
    <source>
        <strain evidence="4">CBS 342.82</strain>
    </source>
</reference>
<gene>
    <name evidence="4" type="ORF">K489DRAFT_411154</name>
</gene>
<dbReference type="OrthoDB" id="422736at2759"/>
<feature type="compositionally biased region" description="Basic and acidic residues" evidence="1">
    <location>
        <begin position="502"/>
        <end position="514"/>
    </location>
</feature>
<dbReference type="CDD" id="cd22997">
    <property type="entry name" value="GT_LH"/>
    <property type="match status" value="1"/>
</dbReference>
<keyword evidence="2" id="KW-0812">Transmembrane</keyword>
<dbReference type="RefSeq" id="XP_033458760.1">
    <property type="nucleotide sequence ID" value="XM_033607780.1"/>
</dbReference>
<feature type="compositionally biased region" description="Acidic residues" evidence="1">
    <location>
        <begin position="515"/>
        <end position="530"/>
    </location>
</feature>
<evidence type="ECO:0000256" key="2">
    <source>
        <dbReference type="SAM" id="Phobius"/>
    </source>
</evidence>
<feature type="region of interest" description="Disordered" evidence="1">
    <location>
        <begin position="322"/>
        <end position="362"/>
    </location>
</feature>
<reference evidence="4" key="3">
    <citation type="submission" date="2025-08" db="UniProtKB">
        <authorList>
            <consortium name="RefSeq"/>
        </authorList>
    </citation>
    <scope>IDENTIFICATION</scope>
    <source>
        <strain evidence="4">CBS 342.82</strain>
    </source>
</reference>
<feature type="compositionally biased region" description="Basic and acidic residues" evidence="1">
    <location>
        <begin position="332"/>
        <end position="352"/>
    </location>
</feature>
<feature type="compositionally biased region" description="Basic residues" evidence="1">
    <location>
        <begin position="571"/>
        <end position="582"/>
    </location>
</feature>
<reference evidence="4" key="2">
    <citation type="submission" date="2020-04" db="EMBL/GenBank/DDBJ databases">
        <authorList>
            <consortium name="NCBI Genome Project"/>
        </authorList>
    </citation>
    <scope>NUCLEOTIDE SEQUENCE</scope>
    <source>
        <strain evidence="4">CBS 342.82</strain>
    </source>
</reference>
<dbReference type="PANTHER" id="PTHR36587:SF2">
    <property type="entry name" value="EXPRESSION SITE-ASSOCIATED GENE 3 (ESAG3)-LIKE PROTEIN"/>
    <property type="match status" value="1"/>
</dbReference>
<evidence type="ECO:0000313" key="4">
    <source>
        <dbReference type="RefSeq" id="XP_033458760.1"/>
    </source>
</evidence>
<dbReference type="AlphaFoldDB" id="A0A6J3M2J7"/>
<feature type="region of interest" description="Disordered" evidence="1">
    <location>
        <begin position="494"/>
        <end position="582"/>
    </location>
</feature>
<keyword evidence="3" id="KW-1185">Reference proteome</keyword>